<name>A0A229P2E1_9BACL</name>
<evidence type="ECO:0000313" key="2">
    <source>
        <dbReference type="EMBL" id="OXM16402.1"/>
    </source>
</evidence>
<dbReference type="InterPro" id="IPR011047">
    <property type="entry name" value="Quinoprotein_ADH-like_sf"/>
</dbReference>
<protein>
    <recommendedName>
        <fullName evidence="1">Pyrrolo-quinoline quinone repeat domain-containing protein</fullName>
    </recommendedName>
</protein>
<dbReference type="Gene3D" id="2.40.10.480">
    <property type="match status" value="1"/>
</dbReference>
<feature type="domain" description="Pyrrolo-quinoline quinone repeat" evidence="1">
    <location>
        <begin position="179"/>
        <end position="347"/>
    </location>
</feature>
<dbReference type="SUPFAM" id="SSF50998">
    <property type="entry name" value="Quinoprotein alcohol dehydrogenase-like"/>
    <property type="match status" value="1"/>
</dbReference>
<dbReference type="AlphaFoldDB" id="A0A229P2E1"/>
<dbReference type="Proteomes" id="UP000215145">
    <property type="component" value="Unassembled WGS sequence"/>
</dbReference>
<feature type="domain" description="Pyrrolo-quinoline quinone repeat" evidence="1">
    <location>
        <begin position="81"/>
        <end position="164"/>
    </location>
</feature>
<proteinExistence type="predicted"/>
<dbReference type="EMBL" id="NMUQ01000001">
    <property type="protein sequence ID" value="OXM16402.1"/>
    <property type="molecule type" value="Genomic_DNA"/>
</dbReference>
<comment type="caution">
    <text evidence="2">The sequence shown here is derived from an EMBL/GenBank/DDBJ whole genome shotgun (WGS) entry which is preliminary data.</text>
</comment>
<dbReference type="PANTHER" id="PTHR34512">
    <property type="entry name" value="CELL SURFACE PROTEIN"/>
    <property type="match status" value="1"/>
</dbReference>
<organism evidence="2 3">
    <name type="scientific">Paenibacillus herberti</name>
    <dbReference type="NCBI Taxonomy" id="1619309"/>
    <lineage>
        <taxon>Bacteria</taxon>
        <taxon>Bacillati</taxon>
        <taxon>Bacillota</taxon>
        <taxon>Bacilli</taxon>
        <taxon>Bacillales</taxon>
        <taxon>Paenibacillaceae</taxon>
        <taxon>Paenibacillus</taxon>
    </lineage>
</organism>
<dbReference type="InterPro" id="IPR015943">
    <property type="entry name" value="WD40/YVTN_repeat-like_dom_sf"/>
</dbReference>
<dbReference type="InterPro" id="IPR018391">
    <property type="entry name" value="PQQ_b-propeller_rpt"/>
</dbReference>
<dbReference type="Gene3D" id="2.130.10.10">
    <property type="entry name" value="YVTN repeat-like/Quinoprotein amine dehydrogenase"/>
    <property type="match status" value="1"/>
</dbReference>
<reference evidence="2 3" key="1">
    <citation type="submission" date="2017-07" db="EMBL/GenBank/DDBJ databases">
        <title>Paenibacillus herberti R33 genome sequencing and assembly.</title>
        <authorList>
            <person name="Su W."/>
        </authorList>
    </citation>
    <scope>NUCLEOTIDE SEQUENCE [LARGE SCALE GENOMIC DNA]</scope>
    <source>
        <strain evidence="2 3">R33</strain>
    </source>
</reference>
<sequence>MIQPLLRSLQRNKQINEGLKEEVRMMKRSLTSISAAAAGAVIILSGSLNNTATASAPYGSGQNYTLETSFAFENTTPAAAPIWTADIDKPAEHSRVIVPPVLNDNKVFYVKSGKLIARDMTKGKALWSFGAKLQGDTVTAADGFVFVGDKSGNVFKVNPKTGKGAKIYQTKEKMISRVLADDGALYIFSGTKLASIKISSGKLNWSVPSDSGGSGNTYMLDNILLAGAMESGALTVNTYYAFDKMTGKTLWRMDGSHGALLKVDGDRLYFNDDWPRMDGTEYLAKLDIVNAKTGTIIEGLKYGKPDPNMDNLGQSPKRVTIEGNTVYIVTQTDKVLFYKLTNDPNAVNAKSINTGGELIAGPYNGKFFYQAPSNLGIYGRKLSDGTLVYYEGLDNPASQVNFVHSGMYVGQTDGEVYALNVKTAKAEFRFQTDSRRYGPFQVAGNMLFVQGEGKLYAFRLSNDLIKPIS</sequence>
<keyword evidence="3" id="KW-1185">Reference proteome</keyword>
<evidence type="ECO:0000313" key="3">
    <source>
        <dbReference type="Proteomes" id="UP000215145"/>
    </source>
</evidence>
<accession>A0A229P2E1</accession>
<evidence type="ECO:0000259" key="1">
    <source>
        <dbReference type="Pfam" id="PF13360"/>
    </source>
</evidence>
<dbReference type="Pfam" id="PF13360">
    <property type="entry name" value="PQQ_2"/>
    <property type="match status" value="2"/>
</dbReference>
<gene>
    <name evidence="2" type="ORF">CGZ75_06930</name>
</gene>
<dbReference type="PANTHER" id="PTHR34512:SF30">
    <property type="entry name" value="OUTER MEMBRANE PROTEIN ASSEMBLY FACTOR BAMB"/>
    <property type="match status" value="1"/>
</dbReference>
<dbReference type="OrthoDB" id="2664209at2"/>
<dbReference type="InterPro" id="IPR002372">
    <property type="entry name" value="PQQ_rpt_dom"/>
</dbReference>
<dbReference type="SMART" id="SM00564">
    <property type="entry name" value="PQQ"/>
    <property type="match status" value="5"/>
</dbReference>